<dbReference type="EMBL" id="NDYN01000005">
    <property type="protein sequence ID" value="OUT07673.1"/>
    <property type="molecule type" value="Genomic_DNA"/>
</dbReference>
<evidence type="ECO:0000313" key="1">
    <source>
        <dbReference type="EMBL" id="OUT07673.1"/>
    </source>
</evidence>
<proteinExistence type="predicted"/>
<dbReference type="RefSeq" id="WP_002940300.1">
    <property type="nucleotide sequence ID" value="NZ_CABPUB010000004.1"/>
</dbReference>
<evidence type="ECO:0000313" key="2">
    <source>
        <dbReference type="Proteomes" id="UP000196317"/>
    </source>
</evidence>
<comment type="caution">
    <text evidence="1">The sequence shown here is derived from an EMBL/GenBank/DDBJ whole genome shotgun (WGS) entry which is preliminary data.</text>
</comment>
<gene>
    <name evidence="1" type="ORF">B9N65_05540</name>
</gene>
<protein>
    <submittedName>
        <fullName evidence="1">Pyridoxal-5'-phosphate-dependent protein</fullName>
    </submittedName>
</protein>
<dbReference type="AlphaFoldDB" id="A0A1Y5MKJ8"/>
<dbReference type="Proteomes" id="UP000196317">
    <property type="component" value="Unassembled WGS sequence"/>
</dbReference>
<name>A0A1Y5MKJ8_9BACT</name>
<organism evidence="1 2">
    <name type="scientific">Campylobacter concisus</name>
    <dbReference type="NCBI Taxonomy" id="199"/>
    <lineage>
        <taxon>Bacteria</taxon>
        <taxon>Pseudomonadati</taxon>
        <taxon>Campylobacterota</taxon>
        <taxon>Epsilonproteobacteria</taxon>
        <taxon>Campylobacterales</taxon>
        <taxon>Campylobacteraceae</taxon>
        <taxon>Campylobacter</taxon>
    </lineage>
</organism>
<accession>A0A1Y5MKJ8</accession>
<reference evidence="1 2" key="1">
    <citation type="submission" date="2017-04" db="EMBL/GenBank/DDBJ databases">
        <title>Complete genome of Campylobacter concisus ATCC 33237T and draft genomes for an additional eight well characterized C. concisus strains.</title>
        <authorList>
            <person name="Cornelius A.J."/>
            <person name="Miller W.G."/>
            <person name="Lastovica A.J."/>
            <person name="On S.L."/>
            <person name="French N.P."/>
            <person name="Vandenberg O."/>
            <person name="Biggs P.J."/>
        </authorList>
    </citation>
    <scope>NUCLEOTIDE SEQUENCE [LARGE SCALE GENOMIC DNA]</scope>
    <source>
        <strain evidence="1 2">CCUG 19995</strain>
    </source>
</reference>
<sequence>MAAKIFSAVDILSIIDLEIAFIKRYKNVKDYAKNLSLIYFSLPNSKEYGEIFEKILRQTDVVIRENEHYVVVLHGTNERGASELLTGIQEFLNAEPIDLVVTYPKDGKDAKELAIKLQDEIKDNYGVLLEMLVNQDKFEVFESII</sequence>